<dbReference type="RefSeq" id="WP_159433026.1">
    <property type="nucleotide sequence ID" value="NZ_FOMJ01000002.1"/>
</dbReference>
<evidence type="ECO:0000313" key="3">
    <source>
        <dbReference type="Proteomes" id="UP000198611"/>
    </source>
</evidence>
<proteinExistence type="predicted"/>
<evidence type="ECO:0000313" key="2">
    <source>
        <dbReference type="EMBL" id="SFD18940.1"/>
    </source>
</evidence>
<dbReference type="Pfam" id="PF09842">
    <property type="entry name" value="DUF2069"/>
    <property type="match status" value="1"/>
</dbReference>
<keyword evidence="1" id="KW-1133">Transmembrane helix</keyword>
<feature type="transmembrane region" description="Helical" evidence="1">
    <location>
        <begin position="90"/>
        <end position="110"/>
    </location>
</feature>
<dbReference type="Proteomes" id="UP000198611">
    <property type="component" value="Unassembled WGS sequence"/>
</dbReference>
<keyword evidence="1" id="KW-0472">Membrane</keyword>
<dbReference type="EMBL" id="FOMJ01000002">
    <property type="protein sequence ID" value="SFD18940.1"/>
    <property type="molecule type" value="Genomic_DNA"/>
</dbReference>
<accession>A0A1I1QLH9</accession>
<feature type="transmembrane region" description="Helical" evidence="1">
    <location>
        <begin position="7"/>
        <end position="29"/>
    </location>
</feature>
<keyword evidence="3" id="KW-1185">Reference proteome</keyword>
<dbReference type="STRING" id="1123397.SAMN05660831_01071"/>
<organism evidence="2 3">
    <name type="scientific">Thiohalospira halophila DSM 15071</name>
    <dbReference type="NCBI Taxonomy" id="1123397"/>
    <lineage>
        <taxon>Bacteria</taxon>
        <taxon>Pseudomonadati</taxon>
        <taxon>Pseudomonadota</taxon>
        <taxon>Gammaproteobacteria</taxon>
        <taxon>Thiohalospirales</taxon>
        <taxon>Thiohalospiraceae</taxon>
        <taxon>Thiohalospira</taxon>
    </lineage>
</organism>
<keyword evidence="1" id="KW-0812">Transmembrane</keyword>
<reference evidence="2 3" key="1">
    <citation type="submission" date="2016-10" db="EMBL/GenBank/DDBJ databases">
        <authorList>
            <person name="de Groot N.N."/>
        </authorList>
    </citation>
    <scope>NUCLEOTIDE SEQUENCE [LARGE SCALE GENOMIC DNA]</scope>
    <source>
        <strain evidence="2 3">HL3</strain>
    </source>
</reference>
<feature type="transmembrane region" description="Helical" evidence="1">
    <location>
        <begin position="35"/>
        <end position="53"/>
    </location>
</feature>
<sequence>MARKTYIARVVTLAAWFALFILLLGWYLWLAPSTHFHPSLVVAVIVGPLLLPLRGLLAGRAYTHAWTTLLILLYFAHGVTEAMASPEARLLAWIEIALSVILFTSAMFYARWRGKELNLRPPK</sequence>
<protein>
    <submittedName>
        <fullName evidence="2">Uncharacterized membrane protein</fullName>
    </submittedName>
</protein>
<dbReference type="InterPro" id="IPR018643">
    <property type="entry name" value="DUF2069_membrane"/>
</dbReference>
<evidence type="ECO:0000256" key="1">
    <source>
        <dbReference type="SAM" id="Phobius"/>
    </source>
</evidence>
<dbReference type="AlphaFoldDB" id="A0A1I1QLH9"/>
<dbReference type="OrthoDB" id="5796859at2"/>
<gene>
    <name evidence="2" type="ORF">SAMN05660831_01071</name>
</gene>
<name>A0A1I1QLH9_9GAMM</name>
<feature type="transmembrane region" description="Helical" evidence="1">
    <location>
        <begin position="65"/>
        <end position="84"/>
    </location>
</feature>